<gene>
    <name evidence="2" type="ORF">H8S07_10615</name>
</gene>
<dbReference type="Proteomes" id="UP000647235">
    <property type="component" value="Unassembled WGS sequence"/>
</dbReference>
<dbReference type="GO" id="GO:0016740">
    <property type="term" value="F:transferase activity"/>
    <property type="evidence" value="ECO:0007669"/>
    <property type="project" value="UniProtKB-KW"/>
</dbReference>
<reference evidence="2 3" key="1">
    <citation type="submission" date="2020-08" db="EMBL/GenBank/DDBJ databases">
        <title>Genome public.</title>
        <authorList>
            <person name="Liu C."/>
            <person name="Sun Q."/>
        </authorList>
    </citation>
    <scope>NUCLEOTIDE SEQUENCE [LARGE SCALE GENOMIC DNA]</scope>
    <source>
        <strain evidence="2 3">NSJ-36</strain>
    </source>
</reference>
<dbReference type="Pfam" id="PF04230">
    <property type="entry name" value="PS_pyruv_trans"/>
    <property type="match status" value="1"/>
</dbReference>
<evidence type="ECO:0000313" key="2">
    <source>
        <dbReference type="EMBL" id="MBC5665712.1"/>
    </source>
</evidence>
<evidence type="ECO:0000259" key="1">
    <source>
        <dbReference type="Pfam" id="PF04230"/>
    </source>
</evidence>
<protein>
    <submittedName>
        <fullName evidence="2">Polysaccharide pyruvyl transferase family protein</fullName>
    </submittedName>
</protein>
<name>A0ABR7EXI2_9FIRM</name>
<feature type="domain" description="Polysaccharide pyruvyl transferase" evidence="1">
    <location>
        <begin position="13"/>
        <end position="150"/>
    </location>
</feature>
<proteinExistence type="predicted"/>
<sequence>MRIGIITFHRAINYGAVLQTYALQKFLNVSNYDAEVIDYRCEHMENFYKTFTIKDKSVKQIIRGMLNLKNTYKKKREFYRFLDQNVRISTEVYDKVNIDKANLRYDKFITGSDQVFNFACTDFDKTYFLQFVKNCDNKLSYAASFGMKEIPDSYVND</sequence>
<keyword evidence="3" id="KW-1185">Reference proteome</keyword>
<comment type="caution">
    <text evidence="2">The sequence shown here is derived from an EMBL/GenBank/DDBJ whole genome shotgun (WGS) entry which is preliminary data.</text>
</comment>
<evidence type="ECO:0000313" key="3">
    <source>
        <dbReference type="Proteomes" id="UP000647235"/>
    </source>
</evidence>
<keyword evidence="2" id="KW-0808">Transferase</keyword>
<dbReference type="InterPro" id="IPR007345">
    <property type="entry name" value="Polysacch_pyruvyl_Trfase"/>
</dbReference>
<organism evidence="2 3">
    <name type="scientific">Dorea hominis</name>
    <dbReference type="NCBI Taxonomy" id="2763040"/>
    <lineage>
        <taxon>Bacteria</taxon>
        <taxon>Bacillati</taxon>
        <taxon>Bacillota</taxon>
        <taxon>Clostridia</taxon>
        <taxon>Lachnospirales</taxon>
        <taxon>Lachnospiraceae</taxon>
        <taxon>Dorea</taxon>
    </lineage>
</organism>
<accession>A0ABR7EXI2</accession>
<dbReference type="EMBL" id="JACOOY010000014">
    <property type="protein sequence ID" value="MBC5665712.1"/>
    <property type="molecule type" value="Genomic_DNA"/>
</dbReference>